<dbReference type="Gene3D" id="1.10.510.10">
    <property type="entry name" value="Transferase(Phosphotransferase) domain 1"/>
    <property type="match status" value="1"/>
</dbReference>
<dbReference type="GO" id="GO:0051707">
    <property type="term" value="P:response to other organism"/>
    <property type="evidence" value="ECO:0007669"/>
    <property type="project" value="UniProtKB-ARBA"/>
</dbReference>
<evidence type="ECO:0000313" key="25">
    <source>
        <dbReference type="Proteomes" id="UP001327560"/>
    </source>
</evidence>
<evidence type="ECO:0000256" key="4">
    <source>
        <dbReference type="ARBA" id="ARBA00022679"/>
    </source>
</evidence>
<dbReference type="SUPFAM" id="SSF56112">
    <property type="entry name" value="Protein kinase-like (PK-like)"/>
    <property type="match status" value="1"/>
</dbReference>
<organism evidence="24 25">
    <name type="scientific">Canna indica</name>
    <name type="common">Indian-shot</name>
    <dbReference type="NCBI Taxonomy" id="4628"/>
    <lineage>
        <taxon>Eukaryota</taxon>
        <taxon>Viridiplantae</taxon>
        <taxon>Streptophyta</taxon>
        <taxon>Embryophyta</taxon>
        <taxon>Tracheophyta</taxon>
        <taxon>Spermatophyta</taxon>
        <taxon>Magnoliopsida</taxon>
        <taxon>Liliopsida</taxon>
        <taxon>Zingiberales</taxon>
        <taxon>Cannaceae</taxon>
        <taxon>Canna</taxon>
    </lineage>
</organism>
<evidence type="ECO:0000259" key="23">
    <source>
        <dbReference type="PROSITE" id="PS50948"/>
    </source>
</evidence>
<evidence type="ECO:0000256" key="19">
    <source>
        <dbReference type="SAM" id="Phobius"/>
    </source>
</evidence>
<evidence type="ECO:0000256" key="10">
    <source>
        <dbReference type="ARBA" id="ARBA00022989"/>
    </source>
</evidence>
<dbReference type="InterPro" id="IPR011009">
    <property type="entry name" value="Kinase-like_dom_sf"/>
</dbReference>
<dbReference type="CDD" id="cd01098">
    <property type="entry name" value="PAN_AP_plant"/>
    <property type="match status" value="1"/>
</dbReference>
<keyword evidence="11 19" id="KW-0472">Membrane</keyword>
<dbReference type="Proteomes" id="UP001327560">
    <property type="component" value="Chromosome 4"/>
</dbReference>
<feature type="domain" description="Bulb-type lectin" evidence="22">
    <location>
        <begin position="19"/>
        <end position="150"/>
    </location>
</feature>
<dbReference type="AlphaFoldDB" id="A0AAQ3K9T7"/>
<keyword evidence="8 17" id="KW-0418">Kinase</keyword>
<evidence type="ECO:0000256" key="20">
    <source>
        <dbReference type="SAM" id="SignalP"/>
    </source>
</evidence>
<evidence type="ECO:0000259" key="22">
    <source>
        <dbReference type="PROSITE" id="PS50927"/>
    </source>
</evidence>
<dbReference type="InterPro" id="IPR008271">
    <property type="entry name" value="Ser/Thr_kinase_AS"/>
</dbReference>
<dbReference type="FunFam" id="1.10.510.10:FF:000302">
    <property type="entry name" value="Serine/threonine-protein kinase"/>
    <property type="match status" value="1"/>
</dbReference>
<comment type="subcellular location">
    <subcellularLocation>
        <location evidence="1">Membrane</location>
        <topology evidence="1">Single-pass type I membrane protein</topology>
    </subcellularLocation>
</comment>
<evidence type="ECO:0000256" key="16">
    <source>
        <dbReference type="ARBA" id="ARBA00048679"/>
    </source>
</evidence>
<dbReference type="InterPro" id="IPR036426">
    <property type="entry name" value="Bulb-type_lectin_dom_sf"/>
</dbReference>
<dbReference type="SMART" id="SM00108">
    <property type="entry name" value="B_lectin"/>
    <property type="match status" value="1"/>
</dbReference>
<comment type="similarity">
    <text evidence="17">Belongs to the protein kinase superfamily. Ser/Thr protein kinase family.</text>
</comment>
<dbReference type="InterPro" id="IPR000719">
    <property type="entry name" value="Prot_kinase_dom"/>
</dbReference>
<dbReference type="PROSITE" id="PS00108">
    <property type="entry name" value="PROTEIN_KINASE_ST"/>
    <property type="match status" value="1"/>
</dbReference>
<dbReference type="PROSITE" id="PS50948">
    <property type="entry name" value="PAN"/>
    <property type="match status" value="1"/>
</dbReference>
<dbReference type="PANTHER" id="PTHR47974:SF4">
    <property type="entry name" value="RECEPTOR-LIKE SERINE_THREONINE-PROTEIN KINASE"/>
    <property type="match status" value="1"/>
</dbReference>
<feature type="transmembrane region" description="Helical" evidence="19">
    <location>
        <begin position="457"/>
        <end position="480"/>
    </location>
</feature>
<dbReference type="GO" id="GO:0004674">
    <property type="term" value="F:protein serine/threonine kinase activity"/>
    <property type="evidence" value="ECO:0007669"/>
    <property type="project" value="UniProtKB-KW"/>
</dbReference>
<dbReference type="GO" id="GO:0005524">
    <property type="term" value="F:ATP binding"/>
    <property type="evidence" value="ECO:0007669"/>
    <property type="project" value="UniProtKB-UniRule"/>
</dbReference>
<keyword evidence="4 17" id="KW-0808">Transferase</keyword>
<dbReference type="Gene3D" id="3.50.4.10">
    <property type="entry name" value="Hepatocyte Growth Factor"/>
    <property type="match status" value="1"/>
</dbReference>
<dbReference type="InterPro" id="IPR024171">
    <property type="entry name" value="SRK-like_kinase"/>
</dbReference>
<keyword evidence="12" id="KW-1015">Disulfide bond</keyword>
<keyword evidence="13 24" id="KW-0675">Receptor</keyword>
<dbReference type="EC" id="2.7.11.1" evidence="17"/>
<keyword evidence="14" id="KW-0325">Glycoprotein</keyword>
<evidence type="ECO:0000259" key="21">
    <source>
        <dbReference type="PROSITE" id="PS50011"/>
    </source>
</evidence>
<protein>
    <recommendedName>
        <fullName evidence="17">Receptor-like serine/threonine-protein kinase</fullName>
        <ecNumber evidence="17">2.7.11.1</ecNumber>
    </recommendedName>
</protein>
<feature type="binding site" evidence="18">
    <location>
        <position position="543"/>
    </location>
    <ligand>
        <name>ATP</name>
        <dbReference type="ChEBI" id="CHEBI:30616"/>
    </ligand>
</feature>
<evidence type="ECO:0000256" key="14">
    <source>
        <dbReference type="ARBA" id="ARBA00023180"/>
    </source>
</evidence>
<feature type="domain" description="Apple" evidence="23">
    <location>
        <begin position="337"/>
        <end position="417"/>
    </location>
</feature>
<evidence type="ECO:0000256" key="3">
    <source>
        <dbReference type="ARBA" id="ARBA00022536"/>
    </source>
</evidence>
<comment type="catalytic activity">
    <reaction evidence="16 17">
        <text>L-seryl-[protein] + ATP = O-phospho-L-seryl-[protein] + ADP + H(+)</text>
        <dbReference type="Rhea" id="RHEA:17989"/>
        <dbReference type="Rhea" id="RHEA-COMP:9863"/>
        <dbReference type="Rhea" id="RHEA-COMP:11604"/>
        <dbReference type="ChEBI" id="CHEBI:15378"/>
        <dbReference type="ChEBI" id="CHEBI:29999"/>
        <dbReference type="ChEBI" id="CHEBI:30616"/>
        <dbReference type="ChEBI" id="CHEBI:83421"/>
        <dbReference type="ChEBI" id="CHEBI:456216"/>
        <dbReference type="EC" id="2.7.11.1"/>
    </reaction>
</comment>
<keyword evidence="6 20" id="KW-0732">Signal</keyword>
<dbReference type="InterPro" id="IPR003609">
    <property type="entry name" value="Pan_app"/>
</dbReference>
<dbReference type="Gene3D" id="2.90.10.10">
    <property type="entry name" value="Bulb-type lectin domain"/>
    <property type="match status" value="2"/>
</dbReference>
<gene>
    <name evidence="24" type="ORF">Cni_G13409</name>
</gene>
<dbReference type="EMBL" id="CP136893">
    <property type="protein sequence ID" value="WOL04687.1"/>
    <property type="molecule type" value="Genomic_DNA"/>
</dbReference>
<keyword evidence="7 17" id="KW-0547">Nucleotide-binding</keyword>
<evidence type="ECO:0000256" key="9">
    <source>
        <dbReference type="ARBA" id="ARBA00022840"/>
    </source>
</evidence>
<dbReference type="PANTHER" id="PTHR47974">
    <property type="entry name" value="OS07G0415500 PROTEIN"/>
    <property type="match status" value="1"/>
</dbReference>
<dbReference type="Gene3D" id="3.30.200.20">
    <property type="entry name" value="Phosphorylase Kinase, domain 1"/>
    <property type="match status" value="1"/>
</dbReference>
<dbReference type="SMART" id="SM00220">
    <property type="entry name" value="S_TKc"/>
    <property type="match status" value="1"/>
</dbReference>
<keyword evidence="3" id="KW-0245">EGF-like domain</keyword>
<dbReference type="CDD" id="cd00028">
    <property type="entry name" value="B_lectin"/>
    <property type="match status" value="1"/>
</dbReference>
<evidence type="ECO:0000313" key="24">
    <source>
        <dbReference type="EMBL" id="WOL04687.1"/>
    </source>
</evidence>
<evidence type="ECO:0000256" key="15">
    <source>
        <dbReference type="ARBA" id="ARBA00047899"/>
    </source>
</evidence>
<proteinExistence type="inferred from homology"/>
<dbReference type="PIRSF" id="PIRSF000641">
    <property type="entry name" value="SRK"/>
    <property type="match status" value="1"/>
</dbReference>
<dbReference type="Pfam" id="PF08276">
    <property type="entry name" value="PAN_2"/>
    <property type="match status" value="1"/>
</dbReference>
<keyword evidence="2 17" id="KW-0723">Serine/threonine-protein kinase</keyword>
<evidence type="ECO:0000256" key="12">
    <source>
        <dbReference type="ARBA" id="ARBA00023157"/>
    </source>
</evidence>
<evidence type="ECO:0000256" key="5">
    <source>
        <dbReference type="ARBA" id="ARBA00022692"/>
    </source>
</evidence>
<feature type="signal peptide" evidence="20">
    <location>
        <begin position="1"/>
        <end position="24"/>
    </location>
</feature>
<evidence type="ECO:0000256" key="13">
    <source>
        <dbReference type="ARBA" id="ARBA00023170"/>
    </source>
</evidence>
<dbReference type="FunFam" id="3.30.200.20:FF:000059">
    <property type="entry name" value="S-receptor-like serine/threonine-protein kinase"/>
    <property type="match status" value="1"/>
</dbReference>
<dbReference type="InterPro" id="IPR017441">
    <property type="entry name" value="Protein_kinase_ATP_BS"/>
</dbReference>
<dbReference type="FunFam" id="2.90.10.10:FF:000021">
    <property type="entry name" value="Serine/threonine-protein kinase"/>
    <property type="match status" value="1"/>
</dbReference>
<evidence type="ECO:0000256" key="2">
    <source>
        <dbReference type="ARBA" id="ARBA00022527"/>
    </source>
</evidence>
<dbReference type="CDD" id="cd14066">
    <property type="entry name" value="STKc_IRAK"/>
    <property type="match status" value="1"/>
</dbReference>
<keyword evidence="25" id="KW-1185">Reference proteome</keyword>
<dbReference type="SUPFAM" id="SSF51110">
    <property type="entry name" value="alpha-D-mannose-specific plant lectins"/>
    <property type="match status" value="1"/>
</dbReference>
<reference evidence="24 25" key="1">
    <citation type="submission" date="2023-10" db="EMBL/GenBank/DDBJ databases">
        <title>Chromosome-scale genome assembly provides insights into flower coloration mechanisms of Canna indica.</title>
        <authorList>
            <person name="Li C."/>
        </authorList>
    </citation>
    <scope>NUCLEOTIDE SEQUENCE [LARGE SCALE GENOMIC DNA]</scope>
    <source>
        <tissue evidence="24">Flower</tissue>
    </source>
</reference>
<evidence type="ECO:0000256" key="7">
    <source>
        <dbReference type="ARBA" id="ARBA00022741"/>
    </source>
</evidence>
<sequence>MNPPQQGMIAALFFISSLFSSSAAVDHLTRGASLAVEQHDRDFLVSQDNTFACGFYEVGDNAFAFAVWFKNSASRTIAWAANRDRPVNGRGSRISLRKDGRLALTDSDGTVVWCSNSSSAGGSADQAKLLKSGNLVVTNSGGDQLWQSFDSPTDTLLPLQPITKYTPLVSSSSRGSISSGFYKFYFDNDNVLRLMYDGTEITSIYWPDPFNKVWENGRTAYNSTRYACFDEMGHFSATDNLDFKASDYGHGVTRRLTLDFDGNLRLYSLNEQGTYAGHWSITWKALGWACHIHGTCGRNALCIDDGIKVGCSCAPSFEVIDPSDWSKGCKRKYNFSCRPDDNHFLELSYTDFWGFDFNYTSKLSFEQCMEICKQDCSCQAFGYRKGLGQCYPKTILFNGRASPITNNTIYLKLPKSVPLSQFSVAPLVKPLVCNGTEVETISSLPYRKIRRNTKWEYLYGFVSTIFAIEALFIACGWWFIFRRNQMPTATEEGYMAISSQFQRFTYAELVKATKNFKDVLGRGGSGSVYKGVFYGQRVMAVKKLEDVTQGEDEFRAELGLIGKIYHRNLVRIFGYCSEKSRKLLVTEFMEKGSLDKHLFDVDASATPLGWSERFKIAVGVAKGLAYLHHECLEWVIHCDVKPENILLDQDFEPKIADFGLAKLLTRGGGEESNLSRIRGTSGYIAPEWASSLPINGKVDVYSFGVVLLELIKGERVCDWAVDGMGKVGLSLRRSIMGLKEKMERGKEIGEFVDARLNGQLNQRQALLMMQIAFSCLEEDRNKRPTMDAVAQVLLSGDDDKSVLDE</sequence>
<evidence type="ECO:0000256" key="18">
    <source>
        <dbReference type="PROSITE-ProRule" id="PRU10141"/>
    </source>
</evidence>
<feature type="domain" description="Protein kinase" evidence="21">
    <location>
        <begin position="514"/>
        <end position="794"/>
    </location>
</feature>
<evidence type="ECO:0000256" key="6">
    <source>
        <dbReference type="ARBA" id="ARBA00022729"/>
    </source>
</evidence>
<dbReference type="GO" id="GO:0016020">
    <property type="term" value="C:membrane"/>
    <property type="evidence" value="ECO:0007669"/>
    <property type="project" value="UniProtKB-SubCell"/>
</dbReference>
<comment type="catalytic activity">
    <reaction evidence="15 17">
        <text>L-threonyl-[protein] + ATP = O-phospho-L-threonyl-[protein] + ADP + H(+)</text>
        <dbReference type="Rhea" id="RHEA:46608"/>
        <dbReference type="Rhea" id="RHEA-COMP:11060"/>
        <dbReference type="Rhea" id="RHEA-COMP:11605"/>
        <dbReference type="ChEBI" id="CHEBI:15378"/>
        <dbReference type="ChEBI" id="CHEBI:30013"/>
        <dbReference type="ChEBI" id="CHEBI:30616"/>
        <dbReference type="ChEBI" id="CHEBI:61977"/>
        <dbReference type="ChEBI" id="CHEBI:456216"/>
        <dbReference type="EC" id="2.7.11.1"/>
    </reaction>
</comment>
<dbReference type="PROSITE" id="PS50927">
    <property type="entry name" value="BULB_LECTIN"/>
    <property type="match status" value="1"/>
</dbReference>
<keyword evidence="9 17" id="KW-0067">ATP-binding</keyword>
<name>A0AAQ3K9T7_9LILI</name>
<evidence type="ECO:0000256" key="11">
    <source>
        <dbReference type="ARBA" id="ARBA00023136"/>
    </source>
</evidence>
<dbReference type="Pfam" id="PF01453">
    <property type="entry name" value="B_lectin"/>
    <property type="match status" value="1"/>
</dbReference>
<feature type="chain" id="PRO_5042828357" description="Receptor-like serine/threonine-protein kinase" evidence="20">
    <location>
        <begin position="25"/>
        <end position="805"/>
    </location>
</feature>
<dbReference type="PROSITE" id="PS00107">
    <property type="entry name" value="PROTEIN_KINASE_ATP"/>
    <property type="match status" value="1"/>
</dbReference>
<keyword evidence="10 19" id="KW-1133">Transmembrane helix</keyword>
<accession>A0AAQ3K9T7</accession>
<evidence type="ECO:0000256" key="8">
    <source>
        <dbReference type="ARBA" id="ARBA00022777"/>
    </source>
</evidence>
<keyword evidence="5 19" id="KW-0812">Transmembrane</keyword>
<dbReference type="Pfam" id="PF00069">
    <property type="entry name" value="Pkinase"/>
    <property type="match status" value="1"/>
</dbReference>
<evidence type="ECO:0000256" key="1">
    <source>
        <dbReference type="ARBA" id="ARBA00004479"/>
    </source>
</evidence>
<dbReference type="PROSITE" id="PS50011">
    <property type="entry name" value="PROTEIN_KINASE_DOM"/>
    <property type="match status" value="1"/>
</dbReference>
<evidence type="ECO:0000256" key="17">
    <source>
        <dbReference type="PIRNR" id="PIRNR000641"/>
    </source>
</evidence>
<dbReference type="InterPro" id="IPR001480">
    <property type="entry name" value="Bulb-type_lectin_dom"/>
</dbReference>